<dbReference type="Pfam" id="PF19942">
    <property type="entry name" value="DUF6404"/>
    <property type="match status" value="1"/>
</dbReference>
<dbReference type="InterPro" id="IPR045644">
    <property type="entry name" value="DUF6404"/>
</dbReference>
<dbReference type="RefSeq" id="WP_404632846.1">
    <property type="nucleotide sequence ID" value="NZ_JADIKM010000003.1"/>
</dbReference>
<keyword evidence="3" id="KW-1185">Reference proteome</keyword>
<gene>
    <name evidence="2" type="ORF">ISP17_10415</name>
</gene>
<feature type="transmembrane region" description="Helical" evidence="1">
    <location>
        <begin position="53"/>
        <end position="75"/>
    </location>
</feature>
<keyword evidence="1" id="KW-1133">Transmembrane helix</keyword>
<sequence length="129" mass="14213">MQPRQRIDAYLQYMDGRGVARRNCAPPIWTALWSAGIFLPPPPFMGVPAMVTISALSGALLALVLWLVYGLIALLRPVTGSALTVAMLWWSALITAGLMAIGNPIYYRRMAREHGLATWSTFAGIRQRV</sequence>
<protein>
    <submittedName>
        <fullName evidence="2">Uncharacterized protein</fullName>
    </submittedName>
</protein>
<evidence type="ECO:0000256" key="1">
    <source>
        <dbReference type="SAM" id="Phobius"/>
    </source>
</evidence>
<organism evidence="2 3">
    <name type="scientific">Dyella ginsengisoli</name>
    <dbReference type="NCBI Taxonomy" id="363848"/>
    <lineage>
        <taxon>Bacteria</taxon>
        <taxon>Pseudomonadati</taxon>
        <taxon>Pseudomonadota</taxon>
        <taxon>Gammaproteobacteria</taxon>
        <taxon>Lysobacterales</taxon>
        <taxon>Rhodanobacteraceae</taxon>
        <taxon>Dyella</taxon>
    </lineage>
</organism>
<reference evidence="2 3" key="1">
    <citation type="submission" date="2020-10" db="EMBL/GenBank/DDBJ databases">
        <title>Phylogeny of dyella-like bacteria.</title>
        <authorList>
            <person name="Fu J."/>
        </authorList>
    </citation>
    <scope>NUCLEOTIDE SEQUENCE [LARGE SCALE GENOMIC DNA]</scope>
    <source>
        <strain evidence="2 3">Gsoil3046</strain>
    </source>
</reference>
<evidence type="ECO:0000313" key="2">
    <source>
        <dbReference type="EMBL" id="MFK2904379.1"/>
    </source>
</evidence>
<dbReference type="Proteomes" id="UP001620460">
    <property type="component" value="Unassembled WGS sequence"/>
</dbReference>
<proteinExistence type="predicted"/>
<name>A0ABW8JTM1_9GAMM</name>
<feature type="transmembrane region" description="Helical" evidence="1">
    <location>
        <begin position="87"/>
        <end position="107"/>
    </location>
</feature>
<keyword evidence="1" id="KW-0472">Membrane</keyword>
<accession>A0ABW8JTM1</accession>
<evidence type="ECO:0000313" key="3">
    <source>
        <dbReference type="Proteomes" id="UP001620460"/>
    </source>
</evidence>
<dbReference type="EMBL" id="JADIKM010000003">
    <property type="protein sequence ID" value="MFK2904379.1"/>
    <property type="molecule type" value="Genomic_DNA"/>
</dbReference>
<keyword evidence="1" id="KW-0812">Transmembrane</keyword>
<comment type="caution">
    <text evidence="2">The sequence shown here is derived from an EMBL/GenBank/DDBJ whole genome shotgun (WGS) entry which is preliminary data.</text>
</comment>